<name>A0A2M7BRS7_9BACT</name>
<feature type="non-terminal residue" evidence="1">
    <location>
        <position position="56"/>
    </location>
</feature>
<dbReference type="EMBL" id="PEVA01000168">
    <property type="protein sequence ID" value="PIV08195.1"/>
    <property type="molecule type" value="Genomic_DNA"/>
</dbReference>
<gene>
    <name evidence="1" type="ORF">COS52_03950</name>
</gene>
<dbReference type="Proteomes" id="UP000230119">
    <property type="component" value="Unassembled WGS sequence"/>
</dbReference>
<proteinExistence type="predicted"/>
<dbReference type="AlphaFoldDB" id="A0A2M7BRS7"/>
<protein>
    <submittedName>
        <fullName evidence="1">IS630 family transposase</fullName>
    </submittedName>
</protein>
<accession>A0A2M7BRS7</accession>
<evidence type="ECO:0000313" key="1">
    <source>
        <dbReference type="EMBL" id="PIV08195.1"/>
    </source>
</evidence>
<comment type="caution">
    <text evidence="1">The sequence shown here is derived from an EMBL/GenBank/DDBJ whole genome shotgun (WGS) entry which is preliminary data.</text>
</comment>
<sequence>MGDFLTEGQVKVLKLTHRTLKDKKIADRIKAVLMVHFGFTFGQISQVLLLDEVTLR</sequence>
<organism evidence="1 2">
    <name type="scientific">Candidatus Roizmanbacteria bacterium CG03_land_8_20_14_0_80_39_12</name>
    <dbReference type="NCBI Taxonomy" id="1974847"/>
    <lineage>
        <taxon>Bacteria</taxon>
        <taxon>Candidatus Roizmaniibacteriota</taxon>
    </lineage>
</organism>
<evidence type="ECO:0000313" key="2">
    <source>
        <dbReference type="Proteomes" id="UP000230119"/>
    </source>
</evidence>
<reference evidence="2" key="1">
    <citation type="submission" date="2017-09" db="EMBL/GenBank/DDBJ databases">
        <title>Depth-based differentiation of microbial function through sediment-hosted aquifers and enrichment of novel symbionts in the deep terrestrial subsurface.</title>
        <authorList>
            <person name="Probst A.J."/>
            <person name="Ladd B."/>
            <person name="Jarett J.K."/>
            <person name="Geller-Mcgrath D.E."/>
            <person name="Sieber C.M.K."/>
            <person name="Emerson J.B."/>
            <person name="Anantharaman K."/>
            <person name="Thomas B.C."/>
            <person name="Malmstrom R."/>
            <person name="Stieglmeier M."/>
            <person name="Klingl A."/>
            <person name="Woyke T."/>
            <person name="Ryan C.M."/>
            <person name="Banfield J.F."/>
        </authorList>
    </citation>
    <scope>NUCLEOTIDE SEQUENCE [LARGE SCALE GENOMIC DNA]</scope>
</reference>